<dbReference type="RefSeq" id="WP_154515342.1">
    <property type="nucleotide sequence ID" value="NZ_VUNM01000009.1"/>
</dbReference>
<keyword evidence="2" id="KW-1185">Reference proteome</keyword>
<organism evidence="1 2">
    <name type="scientific">Sharpea porci</name>
    <dbReference type="NCBI Taxonomy" id="2652286"/>
    <lineage>
        <taxon>Bacteria</taxon>
        <taxon>Bacillati</taxon>
        <taxon>Bacillota</taxon>
        <taxon>Erysipelotrichia</taxon>
        <taxon>Erysipelotrichales</taxon>
        <taxon>Coprobacillaceae</taxon>
        <taxon>Sharpea</taxon>
    </lineage>
</organism>
<name>A0A844FSV8_9FIRM</name>
<dbReference type="Proteomes" id="UP000442619">
    <property type="component" value="Unassembled WGS sequence"/>
</dbReference>
<accession>A0A844FSV8</accession>
<dbReference type="GO" id="GO:0016787">
    <property type="term" value="F:hydrolase activity"/>
    <property type="evidence" value="ECO:0007669"/>
    <property type="project" value="UniProtKB-KW"/>
</dbReference>
<reference evidence="1 2" key="1">
    <citation type="submission" date="2019-08" db="EMBL/GenBank/DDBJ databases">
        <title>In-depth cultivation of the pig gut microbiome towards novel bacterial diversity and tailored functional studies.</title>
        <authorList>
            <person name="Wylensek D."/>
            <person name="Hitch T.C.A."/>
            <person name="Clavel T."/>
        </authorList>
    </citation>
    <scope>NUCLEOTIDE SEQUENCE [LARGE SCALE GENOMIC DNA]</scope>
    <source>
        <strain evidence="1 2">CA-Schmier-601-WT-3</strain>
    </source>
</reference>
<protein>
    <submittedName>
        <fullName evidence="1">Hydrolase</fullName>
    </submittedName>
</protein>
<evidence type="ECO:0000313" key="2">
    <source>
        <dbReference type="Proteomes" id="UP000442619"/>
    </source>
</evidence>
<gene>
    <name evidence="1" type="ORF">FYJ79_05810</name>
</gene>
<sequence>MNDKLRFLKIYKEKIKRPGSEKLLHFLENQSDFFTAPASTRFHGAYKGGLVEHSLQVYDCLCDYLERRRVQDIYELAYSEESIAIVSLLHDLCKCDVYKTEMRNKKIDGVWQQVPTYVFDDPLPYGHGEKSVYMISGYMRLTREEAFAIRYHMGFSSSEPPNQVGKAFEMFPLALALSTADMEATYFLEQIKKHEEIKDE</sequence>
<dbReference type="EMBL" id="VUNM01000009">
    <property type="protein sequence ID" value="MST89091.1"/>
    <property type="molecule type" value="Genomic_DNA"/>
</dbReference>
<evidence type="ECO:0000313" key="1">
    <source>
        <dbReference type="EMBL" id="MST89091.1"/>
    </source>
</evidence>
<dbReference type="SUPFAM" id="SSF109604">
    <property type="entry name" value="HD-domain/PDEase-like"/>
    <property type="match status" value="1"/>
</dbReference>
<dbReference type="AlphaFoldDB" id="A0A844FSV8"/>
<proteinExistence type="predicted"/>
<comment type="caution">
    <text evidence="1">The sequence shown here is derived from an EMBL/GenBank/DDBJ whole genome shotgun (WGS) entry which is preliminary data.</text>
</comment>
<dbReference type="Gene3D" id="1.10.3210.10">
    <property type="entry name" value="Hypothetical protein af1432"/>
    <property type="match status" value="1"/>
</dbReference>
<keyword evidence="1" id="KW-0378">Hydrolase</keyword>